<dbReference type="InterPro" id="IPR014729">
    <property type="entry name" value="Rossmann-like_a/b/a_fold"/>
</dbReference>
<evidence type="ECO:0000256" key="11">
    <source>
        <dbReference type="ARBA" id="ARBA00031871"/>
    </source>
</evidence>
<accession>A0AAW2ZF80</accession>
<keyword evidence="6" id="KW-0548">Nucleotidyltransferase</keyword>
<dbReference type="AlphaFoldDB" id="A0AAW2ZF80"/>
<name>A0AAW2ZF80_9EUKA</name>
<evidence type="ECO:0000256" key="8">
    <source>
        <dbReference type="ARBA" id="ARBA00022827"/>
    </source>
</evidence>
<keyword evidence="5" id="KW-0808">Transferase</keyword>
<dbReference type="GO" id="GO:0006747">
    <property type="term" value="P:FAD biosynthetic process"/>
    <property type="evidence" value="ECO:0007669"/>
    <property type="project" value="TreeGrafter"/>
</dbReference>
<keyword evidence="15" id="KW-1185">Reference proteome</keyword>
<organism evidence="14 15">
    <name type="scientific">Acrasis kona</name>
    <dbReference type="NCBI Taxonomy" id="1008807"/>
    <lineage>
        <taxon>Eukaryota</taxon>
        <taxon>Discoba</taxon>
        <taxon>Heterolobosea</taxon>
        <taxon>Tetramitia</taxon>
        <taxon>Eutetramitia</taxon>
        <taxon>Acrasidae</taxon>
        <taxon>Acrasis</taxon>
    </lineage>
</organism>
<evidence type="ECO:0000313" key="15">
    <source>
        <dbReference type="Proteomes" id="UP001431209"/>
    </source>
</evidence>
<keyword evidence="7" id="KW-0547">Nucleotide-binding</keyword>
<proteinExistence type="predicted"/>
<keyword evidence="4" id="KW-0288">FMN</keyword>
<gene>
    <name evidence="14" type="ORF">AKO1_000050</name>
</gene>
<protein>
    <recommendedName>
        <fullName evidence="2">FAD synthase</fullName>
        <ecNumber evidence="2">2.7.7.2</ecNumber>
    </recommendedName>
    <alternativeName>
        <fullName evidence="10">FAD pyrophosphorylase</fullName>
    </alternativeName>
    <alternativeName>
        <fullName evidence="11">FMN adenylyltransferase</fullName>
    </alternativeName>
</protein>
<dbReference type="GO" id="GO:0005524">
    <property type="term" value="F:ATP binding"/>
    <property type="evidence" value="ECO:0007669"/>
    <property type="project" value="UniProtKB-KW"/>
</dbReference>
<keyword evidence="8" id="KW-0274">FAD</keyword>
<dbReference type="Gene3D" id="3.40.50.620">
    <property type="entry name" value="HUPs"/>
    <property type="match status" value="1"/>
</dbReference>
<dbReference type="PANTHER" id="PTHR23293:SF9">
    <property type="entry name" value="FAD SYNTHASE"/>
    <property type="match status" value="1"/>
</dbReference>
<evidence type="ECO:0000259" key="13">
    <source>
        <dbReference type="Pfam" id="PF01507"/>
    </source>
</evidence>
<evidence type="ECO:0000313" key="14">
    <source>
        <dbReference type="EMBL" id="KAL0487831.1"/>
    </source>
</evidence>
<sequence length="273" mass="31324">MGEETSWWKHSDALAFVEQELRLIRTNIHDKEKNVCESDIPIFDKVKLSVDIITQAFDKYGYLALGYNGGKDSIVLVNLVIMSLIHQAKRNRAGEHSQCTPHDVEIAFQQLREKVLCFHFLSSDSFVEMDEFIQSSSKLYNVQVMLVDGTKGYKCALEEIVRQYPQFKGVLMGTRRIDPHGENMRYFEPTTKGWPDMMRVSPVLEWDYCDIWHLLRGLSIPYCSLYDSGYTSLGCTKDTLPNPLLKKDNGEYTPAYTLLDGSMERAGRKGNQI</sequence>
<evidence type="ECO:0000256" key="5">
    <source>
        <dbReference type="ARBA" id="ARBA00022679"/>
    </source>
</evidence>
<dbReference type="EC" id="2.7.7.2" evidence="2"/>
<dbReference type="EMBL" id="JAOPGA020001376">
    <property type="protein sequence ID" value="KAL0487831.1"/>
    <property type="molecule type" value="Genomic_DNA"/>
</dbReference>
<dbReference type="InterPro" id="IPR002500">
    <property type="entry name" value="PAPS_reduct_dom"/>
</dbReference>
<evidence type="ECO:0000256" key="4">
    <source>
        <dbReference type="ARBA" id="ARBA00022643"/>
    </source>
</evidence>
<keyword evidence="3" id="KW-0285">Flavoprotein</keyword>
<dbReference type="PANTHER" id="PTHR23293">
    <property type="entry name" value="FAD SYNTHETASE-RELATED FMN ADENYLYLTRANSFERASE"/>
    <property type="match status" value="1"/>
</dbReference>
<evidence type="ECO:0000256" key="3">
    <source>
        <dbReference type="ARBA" id="ARBA00022630"/>
    </source>
</evidence>
<comment type="catalytic activity">
    <reaction evidence="12">
        <text>FMN + ATP + H(+) = FAD + diphosphate</text>
        <dbReference type="Rhea" id="RHEA:17237"/>
        <dbReference type="ChEBI" id="CHEBI:15378"/>
        <dbReference type="ChEBI" id="CHEBI:30616"/>
        <dbReference type="ChEBI" id="CHEBI:33019"/>
        <dbReference type="ChEBI" id="CHEBI:57692"/>
        <dbReference type="ChEBI" id="CHEBI:58210"/>
        <dbReference type="EC" id="2.7.7.2"/>
    </reaction>
</comment>
<comment type="caution">
    <text evidence="14">The sequence shown here is derived from an EMBL/GenBank/DDBJ whole genome shotgun (WGS) entry which is preliminary data.</text>
</comment>
<dbReference type="GO" id="GO:0003919">
    <property type="term" value="F:FMN adenylyltransferase activity"/>
    <property type="evidence" value="ECO:0007669"/>
    <property type="project" value="UniProtKB-EC"/>
</dbReference>
<evidence type="ECO:0000256" key="2">
    <source>
        <dbReference type="ARBA" id="ARBA00012393"/>
    </source>
</evidence>
<comment type="pathway">
    <text evidence="1">Cofactor biosynthesis; FAD biosynthesis; FAD from FMN: step 1/1.</text>
</comment>
<dbReference type="SUPFAM" id="SSF52402">
    <property type="entry name" value="Adenine nucleotide alpha hydrolases-like"/>
    <property type="match status" value="1"/>
</dbReference>
<keyword evidence="9" id="KW-0067">ATP-binding</keyword>
<dbReference type="CDD" id="cd23948">
    <property type="entry name" value="FAD_synthase"/>
    <property type="match status" value="1"/>
</dbReference>
<dbReference type="Pfam" id="PF01507">
    <property type="entry name" value="PAPS_reduct"/>
    <property type="match status" value="1"/>
</dbReference>
<evidence type="ECO:0000256" key="6">
    <source>
        <dbReference type="ARBA" id="ARBA00022695"/>
    </source>
</evidence>
<feature type="domain" description="Phosphoadenosine phosphosulphate reductase" evidence="13">
    <location>
        <begin position="64"/>
        <end position="240"/>
    </location>
</feature>
<evidence type="ECO:0000256" key="9">
    <source>
        <dbReference type="ARBA" id="ARBA00022840"/>
    </source>
</evidence>
<evidence type="ECO:0000256" key="7">
    <source>
        <dbReference type="ARBA" id="ARBA00022741"/>
    </source>
</evidence>
<evidence type="ECO:0000256" key="1">
    <source>
        <dbReference type="ARBA" id="ARBA00004726"/>
    </source>
</evidence>
<evidence type="ECO:0000256" key="12">
    <source>
        <dbReference type="ARBA" id="ARBA00049494"/>
    </source>
</evidence>
<evidence type="ECO:0000256" key="10">
    <source>
        <dbReference type="ARBA" id="ARBA00031145"/>
    </source>
</evidence>
<dbReference type="Proteomes" id="UP001431209">
    <property type="component" value="Unassembled WGS sequence"/>
</dbReference>
<reference evidence="14 15" key="1">
    <citation type="submission" date="2024-03" db="EMBL/GenBank/DDBJ databases">
        <title>The Acrasis kona genome and developmental transcriptomes reveal deep origins of eukaryotic multicellular pathways.</title>
        <authorList>
            <person name="Sheikh S."/>
            <person name="Fu C.-J."/>
            <person name="Brown M.W."/>
            <person name="Baldauf S.L."/>
        </authorList>
    </citation>
    <scope>NUCLEOTIDE SEQUENCE [LARGE SCALE GENOMIC DNA]</scope>
    <source>
        <strain evidence="14 15">ATCC MYA-3509</strain>
    </source>
</reference>